<dbReference type="UniPathway" id="UPA00098">
    <property type="reaction ID" value="UER00361"/>
</dbReference>
<dbReference type="PANTHER" id="PTHR11645:SF0">
    <property type="entry name" value="PYRROLINE-5-CARBOXYLATE REDUCTASE 3"/>
    <property type="match status" value="1"/>
</dbReference>
<feature type="binding site" evidence="6">
    <location>
        <position position="49"/>
    </location>
    <ligand>
        <name>NADPH</name>
        <dbReference type="ChEBI" id="CHEBI:57783"/>
    </ligand>
</feature>
<dbReference type="AlphaFoldDB" id="A0A0W0WX22"/>
<name>A0A0W0WX22_9GAMM</name>
<gene>
    <name evidence="4 9" type="primary">proC</name>
    <name evidence="9" type="ORF">Loak_1999</name>
</gene>
<evidence type="ECO:0000259" key="7">
    <source>
        <dbReference type="Pfam" id="PF03807"/>
    </source>
</evidence>
<dbReference type="InterPro" id="IPR000304">
    <property type="entry name" value="Pyrroline-COOH_reductase"/>
</dbReference>
<comment type="caution">
    <text evidence="9">The sequence shown here is derived from an EMBL/GenBank/DDBJ whole genome shotgun (WGS) entry which is preliminary data.</text>
</comment>
<dbReference type="InterPro" id="IPR029036">
    <property type="entry name" value="P5CR_dimer"/>
</dbReference>
<dbReference type="SUPFAM" id="SSF51735">
    <property type="entry name" value="NAD(P)-binding Rossmann-fold domains"/>
    <property type="match status" value="1"/>
</dbReference>
<sequence length="265" mass="28399">MKIGFIGFGNMAKAIAQGLLKNNHHQLWATAPSLSIGINEYGIHTHHDNAAIIPRVDILILAVKPAQMPVVFAQIKHAIPAHCLIISVAAGISLSWFARQINKPLAIVRAMPNMAAAVGKAATPMIANEFVSAEQAAWTETIFSSIGLSTWILNEQQIDSFTALSGSGPAYVFLFMEAMIKAATALGLEEDIAKIFTLQTFEGALSLASENQMHLAALRQQVTSPAGTTAAAIEVFSKQGLDKLVLSAMNAAFERARELQTINHT</sequence>
<comment type="catalytic activity">
    <reaction evidence="4">
        <text>L-proline + NADP(+) = (S)-1-pyrroline-5-carboxylate + NADPH + 2 H(+)</text>
        <dbReference type="Rhea" id="RHEA:14109"/>
        <dbReference type="ChEBI" id="CHEBI:15378"/>
        <dbReference type="ChEBI" id="CHEBI:17388"/>
        <dbReference type="ChEBI" id="CHEBI:57783"/>
        <dbReference type="ChEBI" id="CHEBI:58349"/>
        <dbReference type="ChEBI" id="CHEBI:60039"/>
        <dbReference type="EC" id="1.5.1.2"/>
    </reaction>
</comment>
<keyword evidence="4" id="KW-0028">Amino-acid biosynthesis</keyword>
<comment type="catalytic activity">
    <reaction evidence="4">
        <text>L-proline + NAD(+) = (S)-1-pyrroline-5-carboxylate + NADH + 2 H(+)</text>
        <dbReference type="Rhea" id="RHEA:14105"/>
        <dbReference type="ChEBI" id="CHEBI:15378"/>
        <dbReference type="ChEBI" id="CHEBI:17388"/>
        <dbReference type="ChEBI" id="CHEBI:57540"/>
        <dbReference type="ChEBI" id="CHEBI:57945"/>
        <dbReference type="ChEBI" id="CHEBI:60039"/>
        <dbReference type="EC" id="1.5.1.2"/>
    </reaction>
</comment>
<organism evidence="9 10">
    <name type="scientific">Legionella oakridgensis</name>
    <dbReference type="NCBI Taxonomy" id="29423"/>
    <lineage>
        <taxon>Bacteria</taxon>
        <taxon>Pseudomonadati</taxon>
        <taxon>Pseudomonadota</taxon>
        <taxon>Gammaproteobacteria</taxon>
        <taxon>Legionellales</taxon>
        <taxon>Legionellaceae</taxon>
        <taxon>Legionella</taxon>
    </lineage>
</organism>
<feature type="binding site" evidence="6">
    <location>
        <begin position="6"/>
        <end position="11"/>
    </location>
    <ligand>
        <name>NADP(+)</name>
        <dbReference type="ChEBI" id="CHEBI:58349"/>
    </ligand>
</feature>
<evidence type="ECO:0000313" key="9">
    <source>
        <dbReference type="EMBL" id="KTD36863.1"/>
    </source>
</evidence>
<dbReference type="EC" id="1.5.1.2" evidence="4 5"/>
<dbReference type="SUPFAM" id="SSF48179">
    <property type="entry name" value="6-phosphogluconate dehydrogenase C-terminal domain-like"/>
    <property type="match status" value="1"/>
</dbReference>
<dbReference type="FunFam" id="1.10.3730.10:FF:000001">
    <property type="entry name" value="Pyrroline-5-carboxylate reductase"/>
    <property type="match status" value="1"/>
</dbReference>
<feature type="binding site" evidence="6">
    <location>
        <begin position="62"/>
        <end position="65"/>
    </location>
    <ligand>
        <name>NADP(+)</name>
        <dbReference type="ChEBI" id="CHEBI:58349"/>
    </ligand>
</feature>
<comment type="function">
    <text evidence="4">Catalyzes the reduction of 1-pyrroline-5-carboxylate (PCA) to L-proline.</text>
</comment>
<dbReference type="InterPro" id="IPR008927">
    <property type="entry name" value="6-PGluconate_DH-like_C_sf"/>
</dbReference>
<reference evidence="9 10" key="1">
    <citation type="submission" date="2015-11" db="EMBL/GenBank/DDBJ databases">
        <title>Genomic analysis of 38 Legionella species identifies large and diverse effector repertoires.</title>
        <authorList>
            <person name="Burstein D."/>
            <person name="Amaro F."/>
            <person name="Zusman T."/>
            <person name="Lifshitz Z."/>
            <person name="Cohen O."/>
            <person name="Gilbert J.A."/>
            <person name="Pupko T."/>
            <person name="Shuman H.A."/>
            <person name="Segal G."/>
        </authorList>
    </citation>
    <scope>NUCLEOTIDE SEQUENCE [LARGE SCALE GENOMIC DNA]</scope>
    <source>
        <strain evidence="9 10">Oak Ridge-10</strain>
    </source>
</reference>
<dbReference type="PIRSF" id="PIRSF000193">
    <property type="entry name" value="Pyrrol-5-carb_rd"/>
    <property type="match status" value="1"/>
</dbReference>
<keyword evidence="4" id="KW-0641">Proline biosynthesis</keyword>
<evidence type="ECO:0000256" key="2">
    <source>
        <dbReference type="ARBA" id="ARBA00022857"/>
    </source>
</evidence>
<dbReference type="EMBL" id="LNYP01000031">
    <property type="protein sequence ID" value="KTD36863.1"/>
    <property type="molecule type" value="Genomic_DNA"/>
</dbReference>
<dbReference type="Gene3D" id="3.40.50.720">
    <property type="entry name" value="NAD(P)-binding Rossmann-like Domain"/>
    <property type="match status" value="1"/>
</dbReference>
<evidence type="ECO:0000259" key="8">
    <source>
        <dbReference type="Pfam" id="PF14748"/>
    </source>
</evidence>
<dbReference type="NCBIfam" id="TIGR00112">
    <property type="entry name" value="proC"/>
    <property type="match status" value="1"/>
</dbReference>
<dbReference type="InterPro" id="IPR036291">
    <property type="entry name" value="NAD(P)-bd_dom_sf"/>
</dbReference>
<dbReference type="Pfam" id="PF14748">
    <property type="entry name" value="P5CR_dimer"/>
    <property type="match status" value="1"/>
</dbReference>
<keyword evidence="4" id="KW-0963">Cytoplasm</keyword>
<comment type="pathway">
    <text evidence="4">Amino-acid biosynthesis; L-proline biosynthesis; L-proline from L-glutamate 5-semialdehyde: step 1/1.</text>
</comment>
<keyword evidence="3 4" id="KW-0560">Oxidoreductase</keyword>
<dbReference type="PATRIC" id="fig|29423.5.peg.2098"/>
<evidence type="ECO:0000256" key="1">
    <source>
        <dbReference type="ARBA" id="ARBA00005525"/>
    </source>
</evidence>
<dbReference type="Pfam" id="PF03807">
    <property type="entry name" value="F420_oxidored"/>
    <property type="match status" value="1"/>
</dbReference>
<dbReference type="GO" id="GO:0055129">
    <property type="term" value="P:L-proline biosynthetic process"/>
    <property type="evidence" value="ECO:0007669"/>
    <property type="project" value="UniProtKB-UniRule"/>
</dbReference>
<comment type="subcellular location">
    <subcellularLocation>
        <location evidence="4">Cytoplasm</location>
    </subcellularLocation>
</comment>
<proteinExistence type="inferred from homology"/>
<dbReference type="PANTHER" id="PTHR11645">
    <property type="entry name" value="PYRROLINE-5-CARBOXYLATE REDUCTASE"/>
    <property type="match status" value="1"/>
</dbReference>
<accession>A0A0W0WX22</accession>
<evidence type="ECO:0000256" key="4">
    <source>
        <dbReference type="HAMAP-Rule" id="MF_01925"/>
    </source>
</evidence>
<evidence type="ECO:0000313" key="10">
    <source>
        <dbReference type="Proteomes" id="UP000054858"/>
    </source>
</evidence>
<feature type="domain" description="Pyrroline-5-carboxylate reductase dimerisation" evidence="8">
    <location>
        <begin position="155"/>
        <end position="259"/>
    </location>
</feature>
<evidence type="ECO:0000256" key="6">
    <source>
        <dbReference type="PIRSR" id="PIRSR000193-1"/>
    </source>
</evidence>
<dbReference type="InterPro" id="IPR028939">
    <property type="entry name" value="P5C_Rdtase_cat_N"/>
</dbReference>
<comment type="similarity">
    <text evidence="1 4">Belongs to the pyrroline-5-carboxylate reductase family.</text>
</comment>
<dbReference type="Gene3D" id="1.10.3730.10">
    <property type="entry name" value="ProC C-terminal domain-like"/>
    <property type="match status" value="1"/>
</dbReference>
<keyword evidence="2 4" id="KW-0521">NADP</keyword>
<dbReference type="GO" id="GO:0004735">
    <property type="term" value="F:pyrroline-5-carboxylate reductase activity"/>
    <property type="evidence" value="ECO:0007669"/>
    <property type="project" value="UniProtKB-UniRule"/>
</dbReference>
<evidence type="ECO:0000256" key="5">
    <source>
        <dbReference type="NCBIfam" id="TIGR00112"/>
    </source>
</evidence>
<dbReference type="HAMAP" id="MF_01925">
    <property type="entry name" value="P5C_reductase"/>
    <property type="match status" value="1"/>
</dbReference>
<dbReference type="RefSeq" id="WP_058388937.1">
    <property type="nucleotide sequence ID" value="NZ_LCUA01000027.1"/>
</dbReference>
<evidence type="ECO:0000256" key="3">
    <source>
        <dbReference type="ARBA" id="ARBA00023002"/>
    </source>
</evidence>
<feature type="domain" description="Pyrroline-5-carboxylate reductase catalytic N-terminal" evidence="7">
    <location>
        <begin position="2"/>
        <end position="91"/>
    </location>
</feature>
<dbReference type="Proteomes" id="UP000054858">
    <property type="component" value="Unassembled WGS sequence"/>
</dbReference>
<dbReference type="GO" id="GO:0005737">
    <property type="term" value="C:cytoplasm"/>
    <property type="evidence" value="ECO:0007669"/>
    <property type="project" value="UniProtKB-SubCell"/>
</dbReference>
<protein>
    <recommendedName>
        <fullName evidence="4 5">Pyrroline-5-carboxylate reductase</fullName>
        <shortName evidence="4">P5C reductase</shortName>
        <shortName evidence="4">P5CR</shortName>
        <ecNumber evidence="4 5">1.5.1.2</ecNumber>
    </recommendedName>
    <alternativeName>
        <fullName evidence="4">PCA reductase</fullName>
    </alternativeName>
</protein>